<reference evidence="2" key="1">
    <citation type="submission" date="2021-01" db="EMBL/GenBank/DDBJ databases">
        <authorList>
            <consortium name="Genoscope - CEA"/>
            <person name="William W."/>
        </authorList>
    </citation>
    <scope>NUCLEOTIDE SEQUENCE</scope>
</reference>
<dbReference type="Proteomes" id="UP001295469">
    <property type="component" value="Chromosome A09"/>
</dbReference>
<evidence type="ECO:0000313" key="2">
    <source>
        <dbReference type="EMBL" id="CAF2045122.1"/>
    </source>
</evidence>
<name>A0A816P9W0_BRANA</name>
<dbReference type="Proteomes" id="UP001295469">
    <property type="component" value="Chromosome C04"/>
</dbReference>
<dbReference type="AlphaFoldDB" id="A0A816P9W0"/>
<proteinExistence type="predicted"/>
<sequence>MDINSSLQRGMQFQMGEIGRGHFGCTCSASLSSRMRAQGSGGCC</sequence>
<dbReference type="EMBL" id="HG994368">
    <property type="protein sequence ID" value="CAF1848669.1"/>
    <property type="molecule type" value="Genomic_DNA"/>
</dbReference>
<dbReference type="EMBL" id="HG994363">
    <property type="protein sequence ID" value="CAF2045122.1"/>
    <property type="molecule type" value="Genomic_DNA"/>
</dbReference>
<evidence type="ECO:0000313" key="1">
    <source>
        <dbReference type="EMBL" id="CAF1848669.1"/>
    </source>
</evidence>
<protein>
    <submittedName>
        <fullName evidence="2">(rape) hypothetical protein</fullName>
    </submittedName>
</protein>
<gene>
    <name evidence="2" type="ORF">DARMORV10_A09P38000.1</name>
    <name evidence="1" type="ORF">DARMORV10_C04P34490.1</name>
</gene>
<accession>A0A816P9W0</accession>
<organism evidence="2">
    <name type="scientific">Brassica napus</name>
    <name type="common">Rape</name>
    <dbReference type="NCBI Taxonomy" id="3708"/>
    <lineage>
        <taxon>Eukaryota</taxon>
        <taxon>Viridiplantae</taxon>
        <taxon>Streptophyta</taxon>
        <taxon>Embryophyta</taxon>
        <taxon>Tracheophyta</taxon>
        <taxon>Spermatophyta</taxon>
        <taxon>Magnoliopsida</taxon>
        <taxon>eudicotyledons</taxon>
        <taxon>Gunneridae</taxon>
        <taxon>Pentapetalae</taxon>
        <taxon>rosids</taxon>
        <taxon>malvids</taxon>
        <taxon>Brassicales</taxon>
        <taxon>Brassicaceae</taxon>
        <taxon>Brassiceae</taxon>
        <taxon>Brassica</taxon>
    </lineage>
</organism>